<dbReference type="InterPro" id="IPR007848">
    <property type="entry name" value="Small_mtfrase_dom"/>
</dbReference>
<sequence>MLKLQVTDINKKVWSILETVKLHADERIDQLYANDIQIIQSTKVFSFSLDAVLLANFTEPTKKETGTVVDLCAGNGAVGLFLTAKTKAKIIEVELQPRLADMAQRSIDLNQLTAQMEVLNIDLNNVTEFVKKDSVDTVTCNPPYFSVLPTSKKNPNQYLALARHEITVTLEQTIKQASDLLKTKGKAYFVHRPERLLELTELMKKYRLSPKKIQLVYPKEGREANMILVEAIKDGRDGGVRFLPPIVVYEEQNYTPMVRKILYGKTE</sequence>
<dbReference type="PANTHER" id="PTHR47739:SF1">
    <property type="entry name" value="TRNA1(VAL) (ADENINE(37)-N6)-METHYLTRANSFERASE"/>
    <property type="match status" value="1"/>
</dbReference>
<organism evidence="2 3">
    <name type="scientific">Ligilactobacillus apodemi DSM 16634 = JCM 16172</name>
    <dbReference type="NCBI Taxonomy" id="1423724"/>
    <lineage>
        <taxon>Bacteria</taxon>
        <taxon>Bacillati</taxon>
        <taxon>Bacillota</taxon>
        <taxon>Bacilli</taxon>
        <taxon>Lactobacillales</taxon>
        <taxon>Lactobacillaceae</taxon>
        <taxon>Ligilactobacillus</taxon>
    </lineage>
</organism>
<feature type="domain" description="Methyltransferase small" evidence="1">
    <location>
        <begin position="51"/>
        <end position="191"/>
    </location>
</feature>
<dbReference type="Proteomes" id="UP000051324">
    <property type="component" value="Unassembled WGS sequence"/>
</dbReference>
<keyword evidence="2" id="KW-0808">Transferase</keyword>
<dbReference type="Pfam" id="PF05175">
    <property type="entry name" value="MTS"/>
    <property type="match status" value="1"/>
</dbReference>
<dbReference type="CDD" id="cd02440">
    <property type="entry name" value="AdoMet_MTases"/>
    <property type="match status" value="1"/>
</dbReference>
<keyword evidence="3" id="KW-1185">Reference proteome</keyword>
<dbReference type="Gene3D" id="3.40.50.150">
    <property type="entry name" value="Vaccinia Virus protein VP39"/>
    <property type="match status" value="1"/>
</dbReference>
<dbReference type="eggNOG" id="COG4123">
    <property type="taxonomic scope" value="Bacteria"/>
</dbReference>
<dbReference type="InterPro" id="IPR050210">
    <property type="entry name" value="tRNA_Adenine-N(6)_MTase"/>
</dbReference>
<protein>
    <submittedName>
        <fullName evidence="2">O-methyltransferase</fullName>
    </submittedName>
</protein>
<evidence type="ECO:0000259" key="1">
    <source>
        <dbReference type="Pfam" id="PF05175"/>
    </source>
</evidence>
<gene>
    <name evidence="2" type="ORF">FC32_GL001040</name>
</gene>
<comment type="caution">
    <text evidence="2">The sequence shown here is derived from an EMBL/GenBank/DDBJ whole genome shotgun (WGS) entry which is preliminary data.</text>
</comment>
<proteinExistence type="predicted"/>
<dbReference type="PANTHER" id="PTHR47739">
    <property type="entry name" value="TRNA1(VAL) (ADENINE(37)-N6)-METHYLTRANSFERASE"/>
    <property type="match status" value="1"/>
</dbReference>
<dbReference type="RefSeq" id="WP_056957362.1">
    <property type="nucleotide sequence ID" value="NZ_AZFT01000053.1"/>
</dbReference>
<dbReference type="AlphaFoldDB" id="A0A0R1TY68"/>
<accession>A0A0R1TY68</accession>
<dbReference type="GO" id="GO:0008168">
    <property type="term" value="F:methyltransferase activity"/>
    <property type="evidence" value="ECO:0007669"/>
    <property type="project" value="UniProtKB-KW"/>
</dbReference>
<dbReference type="EMBL" id="AZFT01000053">
    <property type="protein sequence ID" value="KRL83779.1"/>
    <property type="molecule type" value="Genomic_DNA"/>
</dbReference>
<dbReference type="InterPro" id="IPR029063">
    <property type="entry name" value="SAM-dependent_MTases_sf"/>
</dbReference>
<keyword evidence="2" id="KW-0489">Methyltransferase</keyword>
<name>A0A0R1TY68_9LACO</name>
<dbReference type="SUPFAM" id="SSF53335">
    <property type="entry name" value="S-adenosyl-L-methionine-dependent methyltransferases"/>
    <property type="match status" value="1"/>
</dbReference>
<dbReference type="PATRIC" id="fig|1423724.4.peg.1082"/>
<evidence type="ECO:0000313" key="3">
    <source>
        <dbReference type="Proteomes" id="UP000051324"/>
    </source>
</evidence>
<evidence type="ECO:0000313" key="2">
    <source>
        <dbReference type="EMBL" id="KRL83779.1"/>
    </source>
</evidence>
<dbReference type="GO" id="GO:0032259">
    <property type="term" value="P:methylation"/>
    <property type="evidence" value="ECO:0007669"/>
    <property type="project" value="UniProtKB-KW"/>
</dbReference>
<reference evidence="2 3" key="1">
    <citation type="journal article" date="2015" name="Genome Announc.">
        <title>Expanding the biotechnology potential of lactobacilli through comparative genomics of 213 strains and associated genera.</title>
        <authorList>
            <person name="Sun Z."/>
            <person name="Harris H.M."/>
            <person name="McCann A."/>
            <person name="Guo C."/>
            <person name="Argimon S."/>
            <person name="Zhang W."/>
            <person name="Yang X."/>
            <person name="Jeffery I.B."/>
            <person name="Cooney J.C."/>
            <person name="Kagawa T.F."/>
            <person name="Liu W."/>
            <person name="Song Y."/>
            <person name="Salvetti E."/>
            <person name="Wrobel A."/>
            <person name="Rasinkangas P."/>
            <person name="Parkhill J."/>
            <person name="Rea M.C."/>
            <person name="O'Sullivan O."/>
            <person name="Ritari J."/>
            <person name="Douillard F.P."/>
            <person name="Paul Ross R."/>
            <person name="Yang R."/>
            <person name="Briner A.E."/>
            <person name="Felis G.E."/>
            <person name="de Vos W.M."/>
            <person name="Barrangou R."/>
            <person name="Klaenhammer T.R."/>
            <person name="Caufield P.W."/>
            <person name="Cui Y."/>
            <person name="Zhang H."/>
            <person name="O'Toole P.W."/>
        </authorList>
    </citation>
    <scope>NUCLEOTIDE SEQUENCE [LARGE SCALE GENOMIC DNA]</scope>
    <source>
        <strain evidence="2 3">DSM 16634</strain>
    </source>
</reference>
<dbReference type="STRING" id="1423724.FC32_GL001040"/>